<accession>A0A4R6Z2Y0</accession>
<evidence type="ECO:0000313" key="2">
    <source>
        <dbReference type="EMBL" id="TDR45953.1"/>
    </source>
</evidence>
<feature type="transmembrane region" description="Helical" evidence="1">
    <location>
        <begin position="85"/>
        <end position="104"/>
    </location>
</feature>
<dbReference type="RefSeq" id="WP_133818309.1">
    <property type="nucleotide sequence ID" value="NZ_SNZH01000004.1"/>
</dbReference>
<comment type="caution">
    <text evidence="2">The sequence shown here is derived from an EMBL/GenBank/DDBJ whole genome shotgun (WGS) entry which is preliminary data.</text>
</comment>
<dbReference type="Proteomes" id="UP000295293">
    <property type="component" value="Unassembled WGS sequence"/>
</dbReference>
<proteinExistence type="predicted"/>
<keyword evidence="1" id="KW-1133">Transmembrane helix</keyword>
<dbReference type="OrthoDB" id="6064925at2"/>
<organism evidence="2 3">
    <name type="scientific">Tahibacter aquaticus</name>
    <dbReference type="NCBI Taxonomy" id="520092"/>
    <lineage>
        <taxon>Bacteria</taxon>
        <taxon>Pseudomonadati</taxon>
        <taxon>Pseudomonadota</taxon>
        <taxon>Gammaproteobacteria</taxon>
        <taxon>Lysobacterales</taxon>
        <taxon>Rhodanobacteraceae</taxon>
        <taxon>Tahibacter</taxon>
    </lineage>
</organism>
<reference evidence="2 3" key="1">
    <citation type="submission" date="2019-03" db="EMBL/GenBank/DDBJ databases">
        <title>Genomic Encyclopedia of Type Strains, Phase IV (KMG-IV): sequencing the most valuable type-strain genomes for metagenomic binning, comparative biology and taxonomic classification.</title>
        <authorList>
            <person name="Goeker M."/>
        </authorList>
    </citation>
    <scope>NUCLEOTIDE SEQUENCE [LARGE SCALE GENOMIC DNA]</scope>
    <source>
        <strain evidence="2 3">DSM 21667</strain>
    </source>
</reference>
<dbReference type="AlphaFoldDB" id="A0A4R6Z2Y0"/>
<dbReference type="EMBL" id="SNZH01000004">
    <property type="protein sequence ID" value="TDR45953.1"/>
    <property type="molecule type" value="Genomic_DNA"/>
</dbReference>
<keyword evidence="1" id="KW-0472">Membrane</keyword>
<keyword evidence="1" id="KW-0812">Transmembrane</keyword>
<protein>
    <recommendedName>
        <fullName evidence="4">MAPEG family protein</fullName>
    </recommendedName>
</protein>
<sequence>MNPTAVAHPIAFVLGGMVLVWFFLIHILLKRLERKHPDTYESMGKPSLFLHNTPRTANATLRFIALRQHRPLGDATLSRLSDGMMIYFALQIAVVVWTVVNGVLPLA</sequence>
<evidence type="ECO:0000313" key="3">
    <source>
        <dbReference type="Proteomes" id="UP000295293"/>
    </source>
</evidence>
<evidence type="ECO:0000256" key="1">
    <source>
        <dbReference type="SAM" id="Phobius"/>
    </source>
</evidence>
<name>A0A4R6Z2Y0_9GAMM</name>
<keyword evidence="3" id="KW-1185">Reference proteome</keyword>
<gene>
    <name evidence="2" type="ORF">DFR29_104390</name>
</gene>
<feature type="transmembrane region" description="Helical" evidence="1">
    <location>
        <begin position="6"/>
        <end position="29"/>
    </location>
</feature>
<evidence type="ECO:0008006" key="4">
    <source>
        <dbReference type="Google" id="ProtNLM"/>
    </source>
</evidence>